<sequence>MRTQAATGKVAEWTYRNPNGLQPFVAFADDYASPGRLHYNVPPLHVESKTPSVPITTVPRSMQWRGYNGSKSFFAQQPPPGSASFLLHGGYAPHRTNVDFVINKQTDPPPTSLPCNSRSIAAKSNSYSMRNATLPDTHPSHIQVPNSRVWRFDGRDHDFPNTPS</sequence>
<dbReference type="CTD" id="36344455"/>
<dbReference type="RefSeq" id="XP_024347566.1">
    <property type="nucleotide sequence ID" value="XM_024497989.1"/>
</dbReference>
<dbReference type="OrthoDB" id="6240860at2759"/>
<accession>W6U5H1</accession>
<organism evidence="1 2">
    <name type="scientific">Echinococcus granulosus</name>
    <name type="common">Hydatid tapeworm</name>
    <dbReference type="NCBI Taxonomy" id="6210"/>
    <lineage>
        <taxon>Eukaryota</taxon>
        <taxon>Metazoa</taxon>
        <taxon>Spiralia</taxon>
        <taxon>Lophotrochozoa</taxon>
        <taxon>Platyhelminthes</taxon>
        <taxon>Cestoda</taxon>
        <taxon>Eucestoda</taxon>
        <taxon>Cyclophyllidea</taxon>
        <taxon>Taeniidae</taxon>
        <taxon>Echinococcus</taxon>
        <taxon>Echinococcus granulosus group</taxon>
    </lineage>
</organism>
<name>W6U5H1_ECHGR</name>
<dbReference type="EMBL" id="APAU02000118">
    <property type="protein sequence ID" value="EUB56370.1"/>
    <property type="molecule type" value="Genomic_DNA"/>
</dbReference>
<gene>
    <name evidence="1" type="ORF">EGR_08740</name>
</gene>
<dbReference type="AlphaFoldDB" id="W6U5H1"/>
<proteinExistence type="predicted"/>
<dbReference type="OMA" id="DTHPSHI"/>
<evidence type="ECO:0000313" key="2">
    <source>
        <dbReference type="Proteomes" id="UP000019149"/>
    </source>
</evidence>
<evidence type="ECO:0000313" key="1">
    <source>
        <dbReference type="EMBL" id="EUB56370.1"/>
    </source>
</evidence>
<reference evidence="1 2" key="1">
    <citation type="journal article" date="2013" name="Nat. Genet.">
        <title>The genome of the hydatid tapeworm Echinococcus granulosus.</title>
        <authorList>
            <person name="Zheng H."/>
            <person name="Zhang W."/>
            <person name="Zhang L."/>
            <person name="Zhang Z."/>
            <person name="Li J."/>
            <person name="Lu G."/>
            <person name="Zhu Y."/>
            <person name="Wang Y."/>
            <person name="Huang Y."/>
            <person name="Liu J."/>
            <person name="Kang H."/>
            <person name="Chen J."/>
            <person name="Wang L."/>
            <person name="Chen A."/>
            <person name="Yu S."/>
            <person name="Gao Z."/>
            <person name="Jin L."/>
            <person name="Gu W."/>
            <person name="Wang Z."/>
            <person name="Zhao L."/>
            <person name="Shi B."/>
            <person name="Wen H."/>
            <person name="Lin R."/>
            <person name="Jones M.K."/>
            <person name="Brejova B."/>
            <person name="Vinar T."/>
            <person name="Zhao G."/>
            <person name="McManus D.P."/>
            <person name="Chen Z."/>
            <person name="Zhou Y."/>
            <person name="Wang S."/>
        </authorList>
    </citation>
    <scope>NUCLEOTIDE SEQUENCE [LARGE SCALE GENOMIC DNA]</scope>
</reference>
<dbReference type="Proteomes" id="UP000019149">
    <property type="component" value="Unassembled WGS sequence"/>
</dbReference>
<comment type="caution">
    <text evidence="1">The sequence shown here is derived from an EMBL/GenBank/DDBJ whole genome shotgun (WGS) entry which is preliminary data.</text>
</comment>
<protein>
    <submittedName>
        <fullName evidence="1">Uncharacterized protein</fullName>
    </submittedName>
</protein>
<dbReference type="GeneID" id="36344455"/>
<keyword evidence="2" id="KW-1185">Reference proteome</keyword>
<dbReference type="KEGG" id="egl:EGR_08740"/>